<protein>
    <submittedName>
        <fullName evidence="3">Spermidine/putrescine-binding periplasmic protein</fullName>
    </submittedName>
</protein>
<sequence length="343" mass="37643">MTLTRRQTLGGMGALGLSAFMPRYAYAQNSETLVVPTLGGVWEQFWRENIAPAFTEMTGANVTLDVGNGRVFGANLRAAGAEEPPYSIVMTNEVFAQSLRKEGFFEELDLEKMPNYADLYPIAQTAGGYGAVGTYSPIGIGFRTDMVPAPSAWKDLWKDDYKGLIGLYNFANSAGKMELLLASKIFGEDQYDVDAGFAALADLGQVIQVDFNLSTAMASGEIAIAPFDFAEIVRLKGQGLPVDYVVPEEGVIAFDQTLNILANAPNKDLAYAYANFLISPEIQEMLMRQFFTSPTNSKVTVPDELKEQVPISGEGMAAILQWDWEFVNENQNDLSERWAREVG</sequence>
<dbReference type="SUPFAM" id="SSF53850">
    <property type="entry name" value="Periplasmic binding protein-like II"/>
    <property type="match status" value="1"/>
</dbReference>
<accession>A0A1X6ZKF7</accession>
<feature type="chain" id="PRO_5010859199" evidence="2">
    <location>
        <begin position="28"/>
        <end position="343"/>
    </location>
</feature>
<name>A0A1X6ZKF7_9RHOB</name>
<dbReference type="OrthoDB" id="7811527at2"/>
<reference evidence="4" key="1">
    <citation type="submission" date="2017-03" db="EMBL/GenBank/DDBJ databases">
        <authorList>
            <person name="Rodrigo-Torres L."/>
            <person name="Arahal R.D."/>
            <person name="Lucena T."/>
        </authorList>
    </citation>
    <scope>NUCLEOTIDE SEQUENCE [LARGE SCALE GENOMIC DNA]</scope>
    <source>
        <strain evidence="4">CECT 7751</strain>
    </source>
</reference>
<dbReference type="PROSITE" id="PS51318">
    <property type="entry name" value="TAT"/>
    <property type="match status" value="1"/>
</dbReference>
<dbReference type="AlphaFoldDB" id="A0A1X6ZKF7"/>
<keyword evidence="1 2" id="KW-0732">Signal</keyword>
<gene>
    <name evidence="3" type="primary">potD_3</name>
    <name evidence="3" type="ORF">PSM7751_02630</name>
</gene>
<dbReference type="GO" id="GO:0030288">
    <property type="term" value="C:outer membrane-bounded periplasmic space"/>
    <property type="evidence" value="ECO:0007669"/>
    <property type="project" value="TreeGrafter"/>
</dbReference>
<dbReference type="EMBL" id="FWFN01000005">
    <property type="protein sequence ID" value="SLN54216.1"/>
    <property type="molecule type" value="Genomic_DNA"/>
</dbReference>
<dbReference type="GO" id="GO:0030975">
    <property type="term" value="F:thiamine binding"/>
    <property type="evidence" value="ECO:0007669"/>
    <property type="project" value="TreeGrafter"/>
</dbReference>
<dbReference type="CDD" id="cd13589">
    <property type="entry name" value="PBP2_polyamine_RpCGA009"/>
    <property type="match status" value="1"/>
</dbReference>
<dbReference type="PANTHER" id="PTHR30006">
    <property type="entry name" value="THIAMINE-BINDING PERIPLASMIC PROTEIN-RELATED"/>
    <property type="match status" value="1"/>
</dbReference>
<evidence type="ECO:0000256" key="1">
    <source>
        <dbReference type="ARBA" id="ARBA00022729"/>
    </source>
</evidence>
<proteinExistence type="predicted"/>
<dbReference type="GO" id="GO:0030976">
    <property type="term" value="F:thiamine pyrophosphate binding"/>
    <property type="evidence" value="ECO:0007669"/>
    <property type="project" value="TreeGrafter"/>
</dbReference>
<keyword evidence="4" id="KW-1185">Reference proteome</keyword>
<evidence type="ECO:0000313" key="4">
    <source>
        <dbReference type="Proteomes" id="UP000193963"/>
    </source>
</evidence>
<dbReference type="Proteomes" id="UP000193963">
    <property type="component" value="Unassembled WGS sequence"/>
</dbReference>
<dbReference type="PANTHER" id="PTHR30006:SF2">
    <property type="entry name" value="ABC TRANSPORTER SUBSTRATE-BINDING PROTEIN"/>
    <property type="match status" value="1"/>
</dbReference>
<evidence type="ECO:0000256" key="2">
    <source>
        <dbReference type="SAM" id="SignalP"/>
    </source>
</evidence>
<dbReference type="InterPro" id="IPR006311">
    <property type="entry name" value="TAT_signal"/>
</dbReference>
<feature type="signal peptide" evidence="2">
    <location>
        <begin position="1"/>
        <end position="27"/>
    </location>
</feature>
<dbReference type="Gene3D" id="3.40.190.10">
    <property type="entry name" value="Periplasmic binding protein-like II"/>
    <property type="match status" value="2"/>
</dbReference>
<dbReference type="GO" id="GO:0015888">
    <property type="term" value="P:thiamine transport"/>
    <property type="evidence" value="ECO:0007669"/>
    <property type="project" value="TreeGrafter"/>
</dbReference>
<dbReference type="Pfam" id="PF13416">
    <property type="entry name" value="SBP_bac_8"/>
    <property type="match status" value="1"/>
</dbReference>
<organism evidence="3 4">
    <name type="scientific">Pseudooceanicola marinus</name>
    <dbReference type="NCBI Taxonomy" id="396013"/>
    <lineage>
        <taxon>Bacteria</taxon>
        <taxon>Pseudomonadati</taxon>
        <taxon>Pseudomonadota</taxon>
        <taxon>Alphaproteobacteria</taxon>
        <taxon>Rhodobacterales</taxon>
        <taxon>Paracoccaceae</taxon>
        <taxon>Pseudooceanicola</taxon>
    </lineage>
</organism>
<evidence type="ECO:0000313" key="3">
    <source>
        <dbReference type="EMBL" id="SLN54216.1"/>
    </source>
</evidence>
<dbReference type="InterPro" id="IPR006059">
    <property type="entry name" value="SBP"/>
</dbReference>
<dbReference type="RefSeq" id="WP_085888672.1">
    <property type="nucleotide sequence ID" value="NZ_FWFN01000005.1"/>
</dbReference>